<keyword evidence="1" id="KW-0472">Membrane</keyword>
<sequence>MTGFDVFLLGILLGAGWTVGRLLGLLLFHIAIAALSRLNQKVGSAIEARASGKSHG</sequence>
<protein>
    <submittedName>
        <fullName evidence="2">Uncharacterized protein</fullName>
    </submittedName>
</protein>
<name>A0ABV7E6Z5_9SPHN</name>
<keyword evidence="1" id="KW-1133">Transmembrane helix</keyword>
<reference evidence="3" key="1">
    <citation type="journal article" date="2019" name="Int. J. Syst. Evol. Microbiol.">
        <title>The Global Catalogue of Microorganisms (GCM) 10K type strain sequencing project: providing services to taxonomists for standard genome sequencing and annotation.</title>
        <authorList>
            <consortium name="The Broad Institute Genomics Platform"/>
            <consortium name="The Broad Institute Genome Sequencing Center for Infectious Disease"/>
            <person name="Wu L."/>
            <person name="Ma J."/>
        </authorList>
    </citation>
    <scope>NUCLEOTIDE SEQUENCE [LARGE SCALE GENOMIC DNA]</scope>
    <source>
        <strain evidence="3">KCTC 52607</strain>
    </source>
</reference>
<organism evidence="2 3">
    <name type="scientific">Alteraurantiacibacter palmitatis</name>
    <dbReference type="NCBI Taxonomy" id="2054628"/>
    <lineage>
        <taxon>Bacteria</taxon>
        <taxon>Pseudomonadati</taxon>
        <taxon>Pseudomonadota</taxon>
        <taxon>Alphaproteobacteria</taxon>
        <taxon>Sphingomonadales</taxon>
        <taxon>Erythrobacteraceae</taxon>
        <taxon>Alteraurantiacibacter</taxon>
    </lineage>
</organism>
<gene>
    <name evidence="2" type="ORF">ACFODU_05910</name>
</gene>
<keyword evidence="3" id="KW-1185">Reference proteome</keyword>
<dbReference type="EMBL" id="JBHRST010000008">
    <property type="protein sequence ID" value="MFC3097336.1"/>
    <property type="molecule type" value="Genomic_DNA"/>
</dbReference>
<evidence type="ECO:0000256" key="1">
    <source>
        <dbReference type="SAM" id="Phobius"/>
    </source>
</evidence>
<keyword evidence="1" id="KW-0812">Transmembrane</keyword>
<dbReference type="RefSeq" id="WP_336926099.1">
    <property type="nucleotide sequence ID" value="NZ_JBANRO010000006.1"/>
</dbReference>
<evidence type="ECO:0000313" key="2">
    <source>
        <dbReference type="EMBL" id="MFC3097336.1"/>
    </source>
</evidence>
<accession>A0ABV7E6Z5</accession>
<evidence type="ECO:0000313" key="3">
    <source>
        <dbReference type="Proteomes" id="UP001595456"/>
    </source>
</evidence>
<dbReference type="Proteomes" id="UP001595456">
    <property type="component" value="Unassembled WGS sequence"/>
</dbReference>
<feature type="transmembrane region" description="Helical" evidence="1">
    <location>
        <begin position="6"/>
        <end position="35"/>
    </location>
</feature>
<comment type="caution">
    <text evidence="2">The sequence shown here is derived from an EMBL/GenBank/DDBJ whole genome shotgun (WGS) entry which is preliminary data.</text>
</comment>
<proteinExistence type="predicted"/>